<keyword evidence="3" id="KW-1185">Reference proteome</keyword>
<feature type="transmembrane region" description="Helical" evidence="1">
    <location>
        <begin position="23"/>
        <end position="39"/>
    </location>
</feature>
<dbReference type="InParanoid" id="W7X1S6"/>
<keyword evidence="1" id="KW-0472">Membrane</keyword>
<evidence type="ECO:0000313" key="2">
    <source>
        <dbReference type="EMBL" id="EWS71577.1"/>
    </source>
</evidence>
<dbReference type="GeneID" id="24442002"/>
<accession>W7X1S6</accession>
<keyword evidence="1 2" id="KW-0812">Transmembrane</keyword>
<protein>
    <submittedName>
        <fullName evidence="2">Transmembrane protein, putative</fullName>
    </submittedName>
</protein>
<proteinExistence type="predicted"/>
<keyword evidence="1" id="KW-1133">Transmembrane helix</keyword>
<dbReference type="KEGG" id="tet:TTHERM_001243451"/>
<dbReference type="AlphaFoldDB" id="W7X1S6"/>
<evidence type="ECO:0000313" key="3">
    <source>
        <dbReference type="Proteomes" id="UP000009168"/>
    </source>
</evidence>
<reference evidence="3" key="1">
    <citation type="journal article" date="2006" name="PLoS Biol.">
        <title>Macronuclear genome sequence of the ciliate Tetrahymena thermophila, a model eukaryote.</title>
        <authorList>
            <person name="Eisen J.A."/>
            <person name="Coyne R.S."/>
            <person name="Wu M."/>
            <person name="Wu D."/>
            <person name="Thiagarajan M."/>
            <person name="Wortman J.R."/>
            <person name="Badger J.H."/>
            <person name="Ren Q."/>
            <person name="Amedeo P."/>
            <person name="Jones K.M."/>
            <person name="Tallon L.J."/>
            <person name="Delcher A.L."/>
            <person name="Salzberg S.L."/>
            <person name="Silva J.C."/>
            <person name="Haas B.J."/>
            <person name="Majoros W.H."/>
            <person name="Farzad M."/>
            <person name="Carlton J.M."/>
            <person name="Smith R.K. Jr."/>
            <person name="Garg J."/>
            <person name="Pearlman R.E."/>
            <person name="Karrer K.M."/>
            <person name="Sun L."/>
            <person name="Manning G."/>
            <person name="Elde N.C."/>
            <person name="Turkewitz A.P."/>
            <person name="Asai D.J."/>
            <person name="Wilkes D.E."/>
            <person name="Wang Y."/>
            <person name="Cai H."/>
            <person name="Collins K."/>
            <person name="Stewart B.A."/>
            <person name="Lee S.R."/>
            <person name="Wilamowska K."/>
            <person name="Weinberg Z."/>
            <person name="Ruzzo W.L."/>
            <person name="Wloga D."/>
            <person name="Gaertig J."/>
            <person name="Frankel J."/>
            <person name="Tsao C.-C."/>
            <person name="Gorovsky M.A."/>
            <person name="Keeling P.J."/>
            <person name="Waller R.F."/>
            <person name="Patron N.J."/>
            <person name="Cherry J.M."/>
            <person name="Stover N.A."/>
            <person name="Krieger C.J."/>
            <person name="del Toro C."/>
            <person name="Ryder H.F."/>
            <person name="Williamson S.C."/>
            <person name="Barbeau R.A."/>
            <person name="Hamilton E.P."/>
            <person name="Orias E."/>
        </authorList>
    </citation>
    <scope>NUCLEOTIDE SEQUENCE [LARGE SCALE GENOMIC DNA]</scope>
    <source>
        <strain evidence="3">SB210</strain>
    </source>
</reference>
<name>W7X1S6_TETTS</name>
<dbReference type="RefSeq" id="XP_012655890.1">
    <property type="nucleotide sequence ID" value="XM_012800436.1"/>
</dbReference>
<organism evidence="2 3">
    <name type="scientific">Tetrahymena thermophila (strain SB210)</name>
    <dbReference type="NCBI Taxonomy" id="312017"/>
    <lineage>
        <taxon>Eukaryota</taxon>
        <taxon>Sar</taxon>
        <taxon>Alveolata</taxon>
        <taxon>Ciliophora</taxon>
        <taxon>Intramacronucleata</taxon>
        <taxon>Oligohymenophorea</taxon>
        <taxon>Hymenostomatida</taxon>
        <taxon>Tetrahymenina</taxon>
        <taxon>Tetrahymenidae</taxon>
        <taxon>Tetrahymena</taxon>
    </lineage>
</organism>
<dbReference type="Proteomes" id="UP000009168">
    <property type="component" value="Unassembled WGS sequence"/>
</dbReference>
<gene>
    <name evidence="2" type="ORF">TTHERM_001243451</name>
</gene>
<dbReference type="EMBL" id="GG662384">
    <property type="protein sequence ID" value="EWS71577.1"/>
    <property type="molecule type" value="Genomic_DNA"/>
</dbReference>
<evidence type="ECO:0000256" key="1">
    <source>
        <dbReference type="SAM" id="Phobius"/>
    </source>
</evidence>
<sequence>MEEEYQQCQQCNSNEKKRTTLKYYNIIISLFIGFSYNVISKEFKKNKCQIFKFVSKIHDHSDINIDLSNYHRQAVLDVEDLDFTRQLIQSTSDRIDINLNGIKEELQTVDFIKIQFIKYL</sequence>